<dbReference type="RefSeq" id="XP_003336978.1">
    <property type="nucleotide sequence ID" value="XM_003336930.2"/>
</dbReference>
<accession>E3L5D2</accession>
<evidence type="ECO:0000313" key="1">
    <source>
        <dbReference type="EMBL" id="EFP92559.1"/>
    </source>
</evidence>
<name>E3L5D2_PUCGT</name>
<dbReference type="Proteomes" id="UP000008783">
    <property type="component" value="Unassembled WGS sequence"/>
</dbReference>
<gene>
    <name evidence="1" type="ORF">PGTG_18557</name>
</gene>
<dbReference type="VEuPathDB" id="FungiDB:PGTG_18557"/>
<dbReference type="InParanoid" id="E3L5D2"/>
<organism evidence="1 2">
    <name type="scientific">Puccinia graminis f. sp. tritici (strain CRL 75-36-700-3 / race SCCL)</name>
    <name type="common">Black stem rust fungus</name>
    <dbReference type="NCBI Taxonomy" id="418459"/>
    <lineage>
        <taxon>Eukaryota</taxon>
        <taxon>Fungi</taxon>
        <taxon>Dikarya</taxon>
        <taxon>Basidiomycota</taxon>
        <taxon>Pucciniomycotina</taxon>
        <taxon>Pucciniomycetes</taxon>
        <taxon>Pucciniales</taxon>
        <taxon>Pucciniaceae</taxon>
        <taxon>Puccinia</taxon>
    </lineage>
</organism>
<reference evidence="2" key="2">
    <citation type="journal article" date="2011" name="Proc. Natl. Acad. Sci. U.S.A.">
        <title>Obligate biotrophy features unraveled by the genomic analysis of rust fungi.</title>
        <authorList>
            <person name="Duplessis S."/>
            <person name="Cuomo C.A."/>
            <person name="Lin Y.-C."/>
            <person name="Aerts A."/>
            <person name="Tisserant E."/>
            <person name="Veneault-Fourrey C."/>
            <person name="Joly D.L."/>
            <person name="Hacquard S."/>
            <person name="Amselem J."/>
            <person name="Cantarel B.L."/>
            <person name="Chiu R."/>
            <person name="Coutinho P.M."/>
            <person name="Feau N."/>
            <person name="Field M."/>
            <person name="Frey P."/>
            <person name="Gelhaye E."/>
            <person name="Goldberg J."/>
            <person name="Grabherr M.G."/>
            <person name="Kodira C.D."/>
            <person name="Kohler A."/>
            <person name="Kuees U."/>
            <person name="Lindquist E.A."/>
            <person name="Lucas S.M."/>
            <person name="Mago R."/>
            <person name="Mauceli E."/>
            <person name="Morin E."/>
            <person name="Murat C."/>
            <person name="Pangilinan J.L."/>
            <person name="Park R."/>
            <person name="Pearson M."/>
            <person name="Quesneville H."/>
            <person name="Rouhier N."/>
            <person name="Sakthikumar S."/>
            <person name="Salamov A.A."/>
            <person name="Schmutz J."/>
            <person name="Selles B."/>
            <person name="Shapiro H."/>
            <person name="Tanguay P."/>
            <person name="Tuskan G.A."/>
            <person name="Henrissat B."/>
            <person name="Van de Peer Y."/>
            <person name="Rouze P."/>
            <person name="Ellis J.G."/>
            <person name="Dodds P.N."/>
            <person name="Schein J.E."/>
            <person name="Zhong S."/>
            <person name="Hamelin R.C."/>
            <person name="Grigoriev I.V."/>
            <person name="Szabo L.J."/>
            <person name="Martin F."/>
        </authorList>
    </citation>
    <scope>NUCLEOTIDE SEQUENCE [LARGE SCALE GENOMIC DNA]</scope>
    <source>
        <strain evidence="2">CRL 75-36-700-3 / race SCCL</strain>
    </source>
</reference>
<evidence type="ECO:0000313" key="2">
    <source>
        <dbReference type="Proteomes" id="UP000008783"/>
    </source>
</evidence>
<dbReference type="HOGENOM" id="CLU_2159648_0_0_1"/>
<protein>
    <submittedName>
        <fullName evidence="1">Uncharacterized protein</fullName>
    </submittedName>
</protein>
<dbReference type="EMBL" id="DS178366">
    <property type="protein sequence ID" value="EFP92559.1"/>
    <property type="molecule type" value="Genomic_DNA"/>
</dbReference>
<proteinExistence type="predicted"/>
<dbReference type="KEGG" id="pgr:PGTG_18557"/>
<dbReference type="GeneID" id="10538717"/>
<sequence length="111" mass="12298">MPYPARGGEVREPLSPLLPSLFPRPARCRSPYKRYGSLQYAGVGKAVQLEGQVFQTTSWTATHSASPQLELNCDDPCEMWSQAREHKSTVPRTARDGLTLHKKATVSATKN</sequence>
<keyword evidence="2" id="KW-1185">Reference proteome</keyword>
<dbReference type="AlphaFoldDB" id="E3L5D2"/>
<reference key="1">
    <citation type="submission" date="2007-01" db="EMBL/GenBank/DDBJ databases">
        <title>The Genome Sequence of Puccinia graminis f. sp. tritici Strain CRL 75-36-700-3.</title>
        <authorList>
            <consortium name="The Broad Institute Genome Sequencing Platform"/>
            <person name="Birren B."/>
            <person name="Lander E."/>
            <person name="Galagan J."/>
            <person name="Nusbaum C."/>
            <person name="Devon K."/>
            <person name="Cuomo C."/>
            <person name="Jaffe D."/>
            <person name="Butler J."/>
            <person name="Alvarez P."/>
            <person name="Gnerre S."/>
            <person name="Grabherr M."/>
            <person name="Mauceli E."/>
            <person name="Brockman W."/>
            <person name="Young S."/>
            <person name="LaButti K."/>
            <person name="Sykes S."/>
            <person name="DeCaprio D."/>
            <person name="Crawford M."/>
            <person name="Koehrsen M."/>
            <person name="Engels R."/>
            <person name="Montgomery P."/>
            <person name="Pearson M."/>
            <person name="Howarth C."/>
            <person name="Larson L."/>
            <person name="White J."/>
            <person name="Zeng Q."/>
            <person name="Kodira C."/>
            <person name="Yandava C."/>
            <person name="Alvarado L."/>
            <person name="O'Leary S."/>
            <person name="Szabo L."/>
            <person name="Dean R."/>
            <person name="Schein J."/>
        </authorList>
    </citation>
    <scope>NUCLEOTIDE SEQUENCE</scope>
    <source>
        <strain>CRL 75-36-700-3</strain>
    </source>
</reference>